<feature type="compositionally biased region" description="Polar residues" evidence="5">
    <location>
        <begin position="64"/>
        <end position="75"/>
    </location>
</feature>
<organism evidence="6 7">
    <name type="scientific">Wickerhamomyces mucosus</name>
    <dbReference type="NCBI Taxonomy" id="1378264"/>
    <lineage>
        <taxon>Eukaryota</taxon>
        <taxon>Fungi</taxon>
        <taxon>Dikarya</taxon>
        <taxon>Ascomycota</taxon>
        <taxon>Saccharomycotina</taxon>
        <taxon>Saccharomycetes</taxon>
        <taxon>Phaffomycetales</taxon>
        <taxon>Wickerhamomycetaceae</taxon>
        <taxon>Wickerhamomyces</taxon>
    </lineage>
</organism>
<dbReference type="InterPro" id="IPR001680">
    <property type="entry name" value="WD40_rpt"/>
</dbReference>
<dbReference type="InterPro" id="IPR036322">
    <property type="entry name" value="WD40_repeat_dom_sf"/>
</dbReference>
<evidence type="ECO:0000256" key="3">
    <source>
        <dbReference type="ARBA" id="ARBA00022737"/>
    </source>
</evidence>
<dbReference type="AlphaFoldDB" id="A0A9P8PRN6"/>
<dbReference type="PROSITE" id="PS50294">
    <property type="entry name" value="WD_REPEATS_REGION"/>
    <property type="match status" value="2"/>
</dbReference>
<reference evidence="6" key="2">
    <citation type="submission" date="2021-01" db="EMBL/GenBank/DDBJ databases">
        <authorList>
            <person name="Schikora-Tamarit M.A."/>
        </authorList>
    </citation>
    <scope>NUCLEOTIDE SEQUENCE</scope>
    <source>
        <strain evidence="6">CBS6341</strain>
    </source>
</reference>
<feature type="compositionally biased region" description="Polar residues" evidence="5">
    <location>
        <begin position="1"/>
        <end position="20"/>
    </location>
</feature>
<dbReference type="PROSITE" id="PS00678">
    <property type="entry name" value="WD_REPEATS_1"/>
    <property type="match status" value="1"/>
</dbReference>
<feature type="compositionally biased region" description="Polar residues" evidence="5">
    <location>
        <begin position="656"/>
        <end position="675"/>
    </location>
</feature>
<dbReference type="PANTHER" id="PTHR14221">
    <property type="entry name" value="WD REPEAT DOMAIN 44"/>
    <property type="match status" value="1"/>
</dbReference>
<evidence type="ECO:0000313" key="7">
    <source>
        <dbReference type="Proteomes" id="UP000769528"/>
    </source>
</evidence>
<feature type="repeat" description="WD" evidence="4">
    <location>
        <begin position="304"/>
        <end position="346"/>
    </location>
</feature>
<accession>A0A9P8PRN6</accession>
<evidence type="ECO:0000313" key="6">
    <source>
        <dbReference type="EMBL" id="KAH3676079.1"/>
    </source>
</evidence>
<dbReference type="PRINTS" id="PR00600">
    <property type="entry name" value="PP2APR55"/>
</dbReference>
<dbReference type="InterPro" id="IPR040324">
    <property type="entry name" value="WDR44/Dgr2"/>
</dbReference>
<dbReference type="InterPro" id="IPR015943">
    <property type="entry name" value="WD40/YVTN_repeat-like_dom_sf"/>
</dbReference>
<dbReference type="InterPro" id="IPR000009">
    <property type="entry name" value="PP2A_PR55"/>
</dbReference>
<dbReference type="Proteomes" id="UP000769528">
    <property type="component" value="Unassembled WGS sequence"/>
</dbReference>
<evidence type="ECO:0000256" key="5">
    <source>
        <dbReference type="SAM" id="MobiDB-lite"/>
    </source>
</evidence>
<dbReference type="Pfam" id="PF00400">
    <property type="entry name" value="WD40"/>
    <property type="match status" value="3"/>
</dbReference>
<dbReference type="OrthoDB" id="1932312at2759"/>
<comment type="caution">
    <text evidence="6">The sequence shown here is derived from an EMBL/GenBank/DDBJ whole genome shotgun (WGS) entry which is preliminary data.</text>
</comment>
<dbReference type="SMART" id="SM00320">
    <property type="entry name" value="WD40"/>
    <property type="match status" value="6"/>
</dbReference>
<dbReference type="InterPro" id="IPR019775">
    <property type="entry name" value="WD40_repeat_CS"/>
</dbReference>
<protein>
    <submittedName>
        <fullName evidence="6">Uncharacterized protein</fullName>
    </submittedName>
</protein>
<sequence>MPVPLTATNSIGSNPTSTDSSSKRRSAGGILKSIFGTSINDKNIPFGQRRSASSSRSLNEETQRSSVSLIPQSQISDESSEDDRLNDVFKEGTIDSTDASHSGITSKLIQGYKKPEKWEQPLQQLQNLNLLEGESFDKYLVKPTYVKVFRKAVHTPEIAKRLFLAQELNQNITEEDLEKNPGLSKIEGATSDNPQEKSSIWVMKFNHDGKYLATAGKGNVIKVWKVLSSPLDKISEPTNTINGDHRQKKQLYAPVFQNTTYRYYTGHTHDILSIDWSKNDFLLSSSMDKTVRLWNINQKEFLRIYQHSDFVTSVKFHPTDDRFFISGCLDHKVRLWSILDNEAVYEFNANNLVTAVGFTPNGSLVIVGTFSGVIYCLDTQNLELRHSLDLKKTNKGVISLGGSNSGTSCKVTGIESYQDGDDVKILITSNDSKIRLVSLKDKHLESYFKGPENASSQIVATVSDDKKFIISGSENHWIYLWEIEKVPNHRPPKFNDGPHSNNNSLRGLLSNKKKRRDYITFHSNHSVVTSALIAPIGTSKSLALSNDWIYELNNDLNTELLQNNVESEGLFNRDYIGVIIVSADDTGLIRVFRQDLPSAIRNKLTAEKKKNESFNVNRVSLGKHLNLSNSSLLRSDSVRSIRNRNNSDFARGRSGTMESIRSQTMSTSNTSAINSTPDSSIRCEICGSDKFKVIRSGNGFGSEFDGGNEIGVFCSECGNQIKT</sequence>
<keyword evidence="2 4" id="KW-0853">WD repeat</keyword>
<name>A0A9P8PRN6_9ASCO</name>
<evidence type="ECO:0000256" key="1">
    <source>
        <dbReference type="ARBA" id="ARBA00008259"/>
    </source>
</evidence>
<dbReference type="GO" id="GO:0019888">
    <property type="term" value="F:protein phosphatase regulator activity"/>
    <property type="evidence" value="ECO:0007669"/>
    <property type="project" value="InterPro"/>
</dbReference>
<feature type="repeat" description="WD" evidence="4">
    <location>
        <begin position="264"/>
        <end position="304"/>
    </location>
</feature>
<evidence type="ECO:0000256" key="4">
    <source>
        <dbReference type="PROSITE-ProRule" id="PRU00221"/>
    </source>
</evidence>
<proteinExistence type="inferred from homology"/>
<feature type="region of interest" description="Disordered" evidence="5">
    <location>
        <begin position="645"/>
        <end position="675"/>
    </location>
</feature>
<reference evidence="6" key="1">
    <citation type="journal article" date="2021" name="Open Biol.">
        <title>Shared evolutionary footprints suggest mitochondrial oxidative damage underlies multiple complex I losses in fungi.</title>
        <authorList>
            <person name="Schikora-Tamarit M.A."/>
            <person name="Marcet-Houben M."/>
            <person name="Nosek J."/>
            <person name="Gabaldon T."/>
        </authorList>
    </citation>
    <scope>NUCLEOTIDE SEQUENCE</scope>
    <source>
        <strain evidence="6">CBS6341</strain>
    </source>
</reference>
<dbReference type="PROSITE" id="PS50082">
    <property type="entry name" value="WD_REPEATS_2"/>
    <property type="match status" value="3"/>
</dbReference>
<dbReference type="GO" id="GO:0000159">
    <property type="term" value="C:protein phosphatase type 2A complex"/>
    <property type="evidence" value="ECO:0007669"/>
    <property type="project" value="InterPro"/>
</dbReference>
<comment type="similarity">
    <text evidence="1">Belongs to the phosphatase 2A regulatory subunit B family.</text>
</comment>
<keyword evidence="7" id="KW-1185">Reference proteome</keyword>
<dbReference type="Gene3D" id="2.130.10.10">
    <property type="entry name" value="YVTN repeat-like/Quinoprotein amine dehydrogenase"/>
    <property type="match status" value="1"/>
</dbReference>
<feature type="region of interest" description="Disordered" evidence="5">
    <location>
        <begin position="1"/>
        <end position="83"/>
    </location>
</feature>
<dbReference type="SUPFAM" id="SSF50978">
    <property type="entry name" value="WD40 repeat-like"/>
    <property type="match status" value="1"/>
</dbReference>
<feature type="repeat" description="WD" evidence="4">
    <location>
        <begin position="193"/>
        <end position="226"/>
    </location>
</feature>
<dbReference type="EMBL" id="JAEUBF010000681">
    <property type="protein sequence ID" value="KAH3676079.1"/>
    <property type="molecule type" value="Genomic_DNA"/>
</dbReference>
<evidence type="ECO:0000256" key="2">
    <source>
        <dbReference type="ARBA" id="ARBA00022574"/>
    </source>
</evidence>
<keyword evidence="3" id="KW-0677">Repeat</keyword>
<dbReference type="PANTHER" id="PTHR14221:SF0">
    <property type="entry name" value="WD REPEAT-CONTAINING PROTEIN 44"/>
    <property type="match status" value="1"/>
</dbReference>
<gene>
    <name evidence="6" type="ORF">WICMUC_002376</name>
</gene>